<dbReference type="EMBL" id="CP001344">
    <property type="protein sequence ID" value="ACL47348.1"/>
    <property type="molecule type" value="Genomic_DNA"/>
</dbReference>
<evidence type="ECO:0000256" key="1">
    <source>
        <dbReference type="ARBA" id="ARBA00011063"/>
    </source>
</evidence>
<proteinExistence type="inferred from homology"/>
<feature type="domain" description="Phosphotyrosine protein phosphatase I" evidence="7">
    <location>
        <begin position="3"/>
        <end position="152"/>
    </location>
</feature>
<dbReference type="InterPro" id="IPR052995">
    <property type="entry name" value="LMW-PTP"/>
</dbReference>
<evidence type="ECO:0000256" key="3">
    <source>
        <dbReference type="ARBA" id="ARBA00022801"/>
    </source>
</evidence>
<dbReference type="FunFam" id="3.40.50.2300:FF:000113">
    <property type="entry name" value="Low molecular weight protein-tyrosine-phosphatase"/>
    <property type="match status" value="1"/>
</dbReference>
<accession>B8HP88</accession>
<evidence type="ECO:0000256" key="6">
    <source>
        <dbReference type="PIRSR" id="PIRSR617867-1"/>
    </source>
</evidence>
<dbReference type="CDD" id="cd16343">
    <property type="entry name" value="LMWPTP"/>
    <property type="match status" value="1"/>
</dbReference>
<dbReference type="SMART" id="SM00226">
    <property type="entry name" value="LMWPc"/>
    <property type="match status" value="1"/>
</dbReference>
<evidence type="ECO:0000256" key="5">
    <source>
        <dbReference type="ARBA" id="ARBA00051722"/>
    </source>
</evidence>
<gene>
    <name evidence="8" type="ordered locus">Cyan7425_5051</name>
</gene>
<dbReference type="InterPro" id="IPR023485">
    <property type="entry name" value="Ptyr_pPase"/>
</dbReference>
<evidence type="ECO:0000313" key="8">
    <source>
        <dbReference type="EMBL" id="ACL47348.1"/>
    </source>
</evidence>
<dbReference type="OrthoDB" id="9784339at2"/>
<feature type="active site" description="Proton donor" evidence="6">
    <location>
        <position position="126"/>
    </location>
</feature>
<dbReference type="KEGG" id="cyn:Cyan7425_5051"/>
<evidence type="ECO:0000259" key="7">
    <source>
        <dbReference type="SMART" id="SM00226"/>
    </source>
</evidence>
<name>B8HP88_CYAP4</name>
<dbReference type="PANTHER" id="PTHR47439">
    <property type="entry name" value="LOW MOLECULAR WEIGHT PHOSPHOTYROSINE PROTEIN PHOSPHATASE-RELATED"/>
    <property type="match status" value="1"/>
</dbReference>
<sequence>MAQKVLFVCLGNICRSPAAEGILRHLLHQNGQEEEILCDSAGTGDYHVGELPDRRMRQAAQRRGIGLEGRARQVTLQDFHDFDLLLAMDEQNYYHLLGLDRSGKYHAKVRLVCEFCRRYPDREVPDPYYGGEAGFEYVLDLLTDACEGLLNHLRVRQNSPQSGSA</sequence>
<dbReference type="InterPro" id="IPR036196">
    <property type="entry name" value="Ptyr_pPase_sf"/>
</dbReference>
<comment type="similarity">
    <text evidence="1">Belongs to the low molecular weight phosphotyrosine protein phosphatase family.</text>
</comment>
<dbReference type="InterPro" id="IPR017867">
    <property type="entry name" value="Tyr_phospatase_low_mol_wt"/>
</dbReference>
<dbReference type="AlphaFoldDB" id="B8HP88"/>
<protein>
    <recommendedName>
        <fullName evidence="2">protein-tyrosine-phosphatase</fullName>
        <ecNumber evidence="2">3.1.3.48</ecNumber>
    </recommendedName>
</protein>
<evidence type="ECO:0000256" key="2">
    <source>
        <dbReference type="ARBA" id="ARBA00013064"/>
    </source>
</evidence>
<dbReference type="PANTHER" id="PTHR47439:SF1">
    <property type="entry name" value="ACID PHOSPHATASE"/>
    <property type="match status" value="1"/>
</dbReference>
<dbReference type="eggNOG" id="COG0394">
    <property type="taxonomic scope" value="Bacteria"/>
</dbReference>
<feature type="active site" evidence="6">
    <location>
        <position position="15"/>
    </location>
</feature>
<dbReference type="Gene3D" id="3.40.50.2300">
    <property type="match status" value="1"/>
</dbReference>
<feature type="active site" description="Nucleophile" evidence="6">
    <location>
        <position position="9"/>
    </location>
</feature>
<dbReference type="Pfam" id="PF01451">
    <property type="entry name" value="LMWPc"/>
    <property type="match status" value="1"/>
</dbReference>
<dbReference type="HOGENOM" id="CLU_071415_2_2_3"/>
<dbReference type="PRINTS" id="PR00719">
    <property type="entry name" value="LMWPTPASE"/>
</dbReference>
<dbReference type="EC" id="3.1.3.48" evidence="2"/>
<reference evidence="8" key="1">
    <citation type="submission" date="2009-01" db="EMBL/GenBank/DDBJ databases">
        <title>Complete sequence of chromosome Cyanothece sp. PCC 7425.</title>
        <authorList>
            <consortium name="US DOE Joint Genome Institute"/>
            <person name="Lucas S."/>
            <person name="Copeland A."/>
            <person name="Lapidus A."/>
            <person name="Glavina del Rio T."/>
            <person name="Dalin E."/>
            <person name="Tice H."/>
            <person name="Bruce D."/>
            <person name="Goodwin L."/>
            <person name="Pitluck S."/>
            <person name="Sims D."/>
            <person name="Meineke L."/>
            <person name="Brettin T."/>
            <person name="Detter J.C."/>
            <person name="Han C."/>
            <person name="Larimer F."/>
            <person name="Land M."/>
            <person name="Hauser L."/>
            <person name="Kyrpides N."/>
            <person name="Ovchinnikova G."/>
            <person name="Liberton M."/>
            <person name="Stoeckel J."/>
            <person name="Banerjee A."/>
            <person name="Singh A."/>
            <person name="Page L."/>
            <person name="Sato H."/>
            <person name="Zhao L."/>
            <person name="Sherman L."/>
            <person name="Pakrasi H."/>
            <person name="Richardson P."/>
        </authorList>
    </citation>
    <scope>NUCLEOTIDE SEQUENCE</scope>
    <source>
        <strain evidence="8">PCC 7425</strain>
    </source>
</reference>
<keyword evidence="3" id="KW-0378">Hydrolase</keyword>
<evidence type="ECO:0000256" key="4">
    <source>
        <dbReference type="ARBA" id="ARBA00022912"/>
    </source>
</evidence>
<keyword evidence="4" id="KW-0904">Protein phosphatase</keyword>
<dbReference type="SUPFAM" id="SSF52788">
    <property type="entry name" value="Phosphotyrosine protein phosphatases I"/>
    <property type="match status" value="1"/>
</dbReference>
<comment type="catalytic activity">
    <reaction evidence="5">
        <text>O-phospho-L-tyrosyl-[protein] + H2O = L-tyrosyl-[protein] + phosphate</text>
        <dbReference type="Rhea" id="RHEA:10684"/>
        <dbReference type="Rhea" id="RHEA-COMP:10136"/>
        <dbReference type="Rhea" id="RHEA-COMP:20101"/>
        <dbReference type="ChEBI" id="CHEBI:15377"/>
        <dbReference type="ChEBI" id="CHEBI:43474"/>
        <dbReference type="ChEBI" id="CHEBI:46858"/>
        <dbReference type="ChEBI" id="CHEBI:61978"/>
        <dbReference type="EC" id="3.1.3.48"/>
    </reaction>
</comment>
<dbReference type="STRING" id="395961.Cyan7425_5051"/>
<dbReference type="GO" id="GO:0004725">
    <property type="term" value="F:protein tyrosine phosphatase activity"/>
    <property type="evidence" value="ECO:0007669"/>
    <property type="project" value="UniProtKB-EC"/>
</dbReference>
<organism evidence="8">
    <name type="scientific">Cyanothece sp. (strain PCC 7425 / ATCC 29141)</name>
    <dbReference type="NCBI Taxonomy" id="395961"/>
    <lineage>
        <taxon>Bacteria</taxon>
        <taxon>Bacillati</taxon>
        <taxon>Cyanobacteriota</taxon>
        <taxon>Cyanophyceae</taxon>
        <taxon>Gomontiellales</taxon>
        <taxon>Cyanothecaceae</taxon>
        <taxon>Cyanothece</taxon>
    </lineage>
</organism>